<keyword evidence="7 10" id="KW-0333">Golgi apparatus</keyword>
<keyword evidence="4" id="KW-0677">Repeat</keyword>
<keyword evidence="15" id="KW-1185">Reference proteome</keyword>
<dbReference type="GO" id="GO:0006891">
    <property type="term" value="P:intra-Golgi vesicle-mediated transport"/>
    <property type="evidence" value="ECO:0007669"/>
    <property type="project" value="TreeGrafter"/>
</dbReference>
<evidence type="ECO:0000256" key="1">
    <source>
        <dbReference type="ARBA" id="ARBA00004255"/>
    </source>
</evidence>
<feature type="domain" description="Clathrin/coatomer adaptor adaptin-like N-terminal" evidence="11">
    <location>
        <begin position="16"/>
        <end position="462"/>
    </location>
</feature>
<keyword evidence="2 10" id="KW-0813">Transport</keyword>
<dbReference type="EMBL" id="NDIQ01000001">
    <property type="protein sequence ID" value="PRT52582.1"/>
    <property type="molecule type" value="Genomic_DNA"/>
</dbReference>
<proteinExistence type="predicted"/>
<dbReference type="PANTHER" id="PTHR10635">
    <property type="entry name" value="COATOMER SUBUNIT BETA"/>
    <property type="match status" value="1"/>
</dbReference>
<keyword evidence="6 10" id="KW-0653">Protein transport</keyword>
<keyword evidence="5 10" id="KW-0931">ER-Golgi transport</keyword>
<dbReference type="SUPFAM" id="SSF48371">
    <property type="entry name" value="ARM repeat"/>
    <property type="match status" value="1"/>
</dbReference>
<keyword evidence="9 10" id="KW-0968">Cytoplasmic vesicle</keyword>
<dbReference type="GO" id="GO:0030126">
    <property type="term" value="C:COPI vesicle coat"/>
    <property type="evidence" value="ECO:0007669"/>
    <property type="project" value="InterPro"/>
</dbReference>
<dbReference type="InterPro" id="IPR011989">
    <property type="entry name" value="ARM-like"/>
</dbReference>
<dbReference type="InterPro" id="IPR016460">
    <property type="entry name" value="COPB1"/>
</dbReference>
<dbReference type="GO" id="GO:0006888">
    <property type="term" value="P:endoplasmic reticulum to Golgi vesicle-mediated transport"/>
    <property type="evidence" value="ECO:0007669"/>
    <property type="project" value="TreeGrafter"/>
</dbReference>
<dbReference type="GO" id="GO:0000139">
    <property type="term" value="C:Golgi membrane"/>
    <property type="evidence" value="ECO:0007669"/>
    <property type="project" value="UniProtKB-SubCell"/>
</dbReference>
<evidence type="ECO:0000256" key="7">
    <source>
        <dbReference type="ARBA" id="ARBA00023034"/>
    </source>
</evidence>
<dbReference type="GeneID" id="36513951"/>
<dbReference type="STRING" id="45607.A0A2T0FC44"/>
<dbReference type="OrthoDB" id="10261439at2759"/>
<feature type="domain" description="Coatomer beta subunit appendage platform" evidence="13">
    <location>
        <begin position="776"/>
        <end position="902"/>
    </location>
</feature>
<evidence type="ECO:0000313" key="15">
    <source>
        <dbReference type="Proteomes" id="UP000238350"/>
    </source>
</evidence>
<dbReference type="InterPro" id="IPR011710">
    <property type="entry name" value="Coatomer_bsu_C"/>
</dbReference>
<comment type="function">
    <text evidence="10">The coatomer is a cytosolic protein complex that binds to dilysine motifs and reversibly associates with Golgi non-clathrin-coated vesicles, which further mediate biosynthetic protein transport from the ER, via the Golgi up to the trans Golgi network. Coatomer complex is required for budding from Golgi membranes, and is essential for the retrograde Golgi-to-ER transport of dilysine-tagged proteins.</text>
</comment>
<dbReference type="Proteomes" id="UP000238350">
    <property type="component" value="Unassembled WGS sequence"/>
</dbReference>
<comment type="caution">
    <text evidence="14">The sequence shown here is derived from an EMBL/GenBank/DDBJ whole genome shotgun (WGS) entry which is preliminary data.</text>
</comment>
<accession>A0A2T0FC44</accession>
<gene>
    <name evidence="14" type="ORF">B9G98_00202</name>
</gene>
<dbReference type="Pfam" id="PF07718">
    <property type="entry name" value="Coatamer_beta_C"/>
    <property type="match status" value="1"/>
</dbReference>
<dbReference type="AlphaFoldDB" id="A0A2T0FC44"/>
<organism evidence="14 15">
    <name type="scientific">Wickerhamiella sorbophila</name>
    <dbReference type="NCBI Taxonomy" id="45607"/>
    <lineage>
        <taxon>Eukaryota</taxon>
        <taxon>Fungi</taxon>
        <taxon>Dikarya</taxon>
        <taxon>Ascomycota</taxon>
        <taxon>Saccharomycotina</taxon>
        <taxon>Dipodascomycetes</taxon>
        <taxon>Dipodascales</taxon>
        <taxon>Trichomonascaceae</taxon>
        <taxon>Wickerhamiella</taxon>
    </lineage>
</organism>
<evidence type="ECO:0000256" key="5">
    <source>
        <dbReference type="ARBA" id="ARBA00022892"/>
    </source>
</evidence>
<evidence type="ECO:0000259" key="13">
    <source>
        <dbReference type="Pfam" id="PF14806"/>
    </source>
</evidence>
<dbReference type="InterPro" id="IPR002553">
    <property type="entry name" value="Clathrin/coatomer_adapt-like_N"/>
</dbReference>
<protein>
    <recommendedName>
        <fullName evidence="10">Coatomer subunit beta</fullName>
    </recommendedName>
    <alternativeName>
        <fullName evidence="10">Beta-coat protein</fullName>
    </alternativeName>
</protein>
<evidence type="ECO:0000256" key="4">
    <source>
        <dbReference type="ARBA" id="ARBA00022737"/>
    </source>
</evidence>
<feature type="domain" description="Coatomer beta subunit C-terminal" evidence="12">
    <location>
        <begin position="661"/>
        <end position="769"/>
    </location>
</feature>
<keyword evidence="8 10" id="KW-0472">Membrane</keyword>
<dbReference type="PIRSF" id="PIRSF005727">
    <property type="entry name" value="Coatomer_beta_subunit"/>
    <property type="match status" value="1"/>
</dbReference>
<sequence>MDYTIVPEVGRGTQLSAEELKKQLEKGSDEDKIAAMRSILTQMLNGDPLPSLLMHIIRFVMPSRSKKLKKMLFFYWEVVPKLGPDGKLKHEMILVCNAIRNDLQHPNEYIRGATLRFLTKIHEVDLLEPLIPTVRQCLENRHAYVRKNAVFAVLSIAKHTELIPDADELLIQLLESESDGTCRRNAFLALSRLNRDAAYAYFSKHFTELAQLDDSVQLAFIEFIRTDAVSHPDHVPSYTRILGELLQSGSATVQYDAASALAALNPTPIVLTEAAAKYVSIAVHESNNNIKIVALKRVEALNSAVPGLFSGVIMDVLLVLSTPDVDVRKQALSLALDLVTSRTVEDVIRLLKKELAATMQTNYDQNAEYRQAIIAAIHKCAVQFREVTNSVVDLLLEFLGDFNTESAVEVVKFIKEVVAVFPKLRKEIMAKLVVIINSIQSSSVFLGVLWVLGEYSLDQEDIEKTWIALRGAIGPLPIRTDADPENEEAATESTKPRVLADGTYATESAYDAPSHEASAKYPLRHLILKGKYFMAGALAAAFTKLVLRAEKVSAHKSHVNGMRAEAVLAMTSILRVSESSIDQDSYDRIYSCIQVLLDGGVVADTFLEESHKAFDYITAQQREKKAEAERSKQEASATAVDRPVELRLLGPTAAAPPTVAAASTDSKPEDKIASQLKQVYQLTGFSDPVYAEAHVRVEQFDIILDVMIFNQTTDTLQNLAVEFFSSIEDDVVDRPEEQNVAPMSFYTSRTTVHVSAMESRCLFGNIVYHGKTAAEATYIILHDLRVNVLDYVKPATASETEFRSMWTVFEWENKVSISYEHSSLQGYLKEIIAATHMRCLTPAALDSDDSDDCQFLAANLYARSVFGEDALANLSIEKRGKLVVGTLRIRAKTKNAAISIGDFVSDLRGNA</sequence>
<evidence type="ECO:0000256" key="6">
    <source>
        <dbReference type="ARBA" id="ARBA00022927"/>
    </source>
</evidence>
<dbReference type="InterPro" id="IPR016024">
    <property type="entry name" value="ARM-type_fold"/>
</dbReference>
<dbReference type="PANTHER" id="PTHR10635:SF0">
    <property type="entry name" value="COATOMER SUBUNIT BETA"/>
    <property type="match status" value="1"/>
</dbReference>
<evidence type="ECO:0000259" key="12">
    <source>
        <dbReference type="Pfam" id="PF07718"/>
    </source>
</evidence>
<evidence type="ECO:0000256" key="2">
    <source>
        <dbReference type="ARBA" id="ARBA00022448"/>
    </source>
</evidence>
<comment type="subunit">
    <text evidence="10">Oligomeric complex that consists of at least the alpha, beta, beta', gamma, delta, epsilon and zeta subunits.</text>
</comment>
<evidence type="ECO:0000259" key="11">
    <source>
        <dbReference type="Pfam" id="PF01602"/>
    </source>
</evidence>
<name>A0A2T0FC44_9ASCO</name>
<dbReference type="GO" id="GO:0006886">
    <property type="term" value="P:intracellular protein transport"/>
    <property type="evidence" value="ECO:0007669"/>
    <property type="project" value="InterPro"/>
</dbReference>
<evidence type="ECO:0000256" key="9">
    <source>
        <dbReference type="ARBA" id="ARBA00023329"/>
    </source>
</evidence>
<reference evidence="14 15" key="1">
    <citation type="submission" date="2017-04" db="EMBL/GenBank/DDBJ databases">
        <title>Genome sequencing of [Candida] sorbophila.</title>
        <authorList>
            <person name="Ahn J.O."/>
        </authorList>
    </citation>
    <scope>NUCLEOTIDE SEQUENCE [LARGE SCALE GENOMIC DNA]</scope>
    <source>
        <strain evidence="14 15">DS02</strain>
    </source>
</reference>
<evidence type="ECO:0000256" key="8">
    <source>
        <dbReference type="ARBA" id="ARBA00023136"/>
    </source>
</evidence>
<dbReference type="GO" id="GO:0005198">
    <property type="term" value="F:structural molecule activity"/>
    <property type="evidence" value="ECO:0007669"/>
    <property type="project" value="InterPro"/>
</dbReference>
<dbReference type="Gene3D" id="1.25.10.10">
    <property type="entry name" value="Leucine-rich Repeat Variant"/>
    <property type="match status" value="1"/>
</dbReference>
<keyword evidence="3 10" id="KW-0963">Cytoplasm</keyword>
<dbReference type="Pfam" id="PF01602">
    <property type="entry name" value="Adaptin_N"/>
    <property type="match status" value="1"/>
</dbReference>
<dbReference type="InterPro" id="IPR029446">
    <property type="entry name" value="COPB1_appendage_platform_dom"/>
</dbReference>
<dbReference type="Pfam" id="PF14806">
    <property type="entry name" value="Coatomer_b_Cpla"/>
    <property type="match status" value="1"/>
</dbReference>
<dbReference type="RefSeq" id="XP_024662528.1">
    <property type="nucleotide sequence ID" value="XM_024806760.1"/>
</dbReference>
<evidence type="ECO:0000313" key="14">
    <source>
        <dbReference type="EMBL" id="PRT52582.1"/>
    </source>
</evidence>
<evidence type="ECO:0000256" key="10">
    <source>
        <dbReference type="PIRNR" id="PIRNR005727"/>
    </source>
</evidence>
<evidence type="ECO:0000256" key="3">
    <source>
        <dbReference type="ARBA" id="ARBA00022490"/>
    </source>
</evidence>
<comment type="subcellular location">
    <subcellularLocation>
        <location evidence="10">Cytoplasm</location>
    </subcellularLocation>
    <subcellularLocation>
        <location evidence="1 10">Golgi apparatus membrane</location>
        <topology evidence="1 10">Peripheral membrane protein</topology>
        <orientation evidence="1 10">Cytoplasmic side</orientation>
    </subcellularLocation>
    <subcellularLocation>
        <location evidence="10">Cytoplasmic vesicle</location>
        <location evidence="10">COPI-coated vesicle membrane</location>
        <topology evidence="10">Peripheral membrane protein</topology>
        <orientation evidence="10">Cytoplasmic side</orientation>
    </subcellularLocation>
</comment>